<dbReference type="Pfam" id="PF17242">
    <property type="entry name" value="DUF5315"/>
    <property type="match status" value="1"/>
</dbReference>
<feature type="region of interest" description="Disordered" evidence="1">
    <location>
        <begin position="291"/>
        <end position="350"/>
    </location>
</feature>
<feature type="compositionally biased region" description="Polar residues" evidence="1">
    <location>
        <begin position="43"/>
        <end position="54"/>
    </location>
</feature>
<keyword evidence="2" id="KW-0472">Membrane</keyword>
<feature type="compositionally biased region" description="Basic and acidic residues" evidence="1">
    <location>
        <begin position="187"/>
        <end position="196"/>
    </location>
</feature>
<feature type="compositionally biased region" description="Low complexity" evidence="1">
    <location>
        <begin position="316"/>
        <end position="331"/>
    </location>
</feature>
<feature type="compositionally biased region" description="Basic and acidic residues" evidence="1">
    <location>
        <begin position="105"/>
        <end position="115"/>
    </location>
</feature>
<keyword evidence="4" id="KW-1185">Reference proteome</keyword>
<feature type="transmembrane region" description="Helical" evidence="2">
    <location>
        <begin position="438"/>
        <end position="459"/>
    </location>
</feature>
<keyword evidence="2" id="KW-0812">Transmembrane</keyword>
<feature type="region of interest" description="Disordered" evidence="1">
    <location>
        <begin position="1"/>
        <end position="115"/>
    </location>
</feature>
<feature type="compositionally biased region" description="Low complexity" evidence="1">
    <location>
        <begin position="1"/>
        <end position="26"/>
    </location>
</feature>
<feature type="compositionally biased region" description="Polar residues" evidence="1">
    <location>
        <begin position="64"/>
        <end position="78"/>
    </location>
</feature>
<dbReference type="Proteomes" id="UP001175353">
    <property type="component" value="Unassembled WGS sequence"/>
</dbReference>
<evidence type="ECO:0000256" key="1">
    <source>
        <dbReference type="SAM" id="MobiDB-lite"/>
    </source>
</evidence>
<accession>A0AAN6KXC6</accession>
<gene>
    <name evidence="3" type="ORF">LTR91_004349</name>
</gene>
<proteinExistence type="predicted"/>
<reference evidence="3" key="1">
    <citation type="submission" date="2023-06" db="EMBL/GenBank/DDBJ databases">
        <title>Black Yeasts Isolated from many extreme environments.</title>
        <authorList>
            <person name="Coleine C."/>
            <person name="Stajich J.E."/>
            <person name="Selbmann L."/>
        </authorList>
    </citation>
    <scope>NUCLEOTIDE SEQUENCE</scope>
    <source>
        <strain evidence="3">CCFEE 5200</strain>
    </source>
</reference>
<feature type="transmembrane region" description="Helical" evidence="2">
    <location>
        <begin position="405"/>
        <end position="426"/>
    </location>
</feature>
<feature type="compositionally biased region" description="Gly residues" evidence="1">
    <location>
        <begin position="223"/>
        <end position="236"/>
    </location>
</feature>
<comment type="caution">
    <text evidence="3">The sequence shown here is derived from an EMBL/GenBank/DDBJ whole genome shotgun (WGS) entry which is preliminary data.</text>
</comment>
<feature type="compositionally biased region" description="Polar residues" evidence="1">
    <location>
        <begin position="208"/>
        <end position="218"/>
    </location>
</feature>
<sequence length="460" mass="49274">MSTKEAASSSPATSSSATKPSSTAATKPHRLPAPTLFVGPPSRTASQLSVSRQGIDSGKDPLTRQRNNKLGRTTTAETSDAKDGSPNTITANNNDSFPPLPTLRKASEKEADARWREMQSTLNEVELTAQSSTHVFGTQHAAALDELRRAQVALAHAWGRGNEEKAVRAAADERAQEASVERFGNADEIARDRREAGGGGRRRGDTGVSVSTTLSDESVLSEGTGGGGGGGGGEAGMGRSQLEDETAQDIKLALERRAANEAYFKKVEEGVKDVVAKLEVVAEAMRGVEGESRSLWGGTASERSSGSERDSRQTSGGKAQAAGGPAAQSGQRDGFFTRKRATTQRSNRTHKCARAIDQHLDRMRHQRDHIPSQINIMLGLLDALTFWIIALRFSQPVVCDPRYHAYVDIAILVLSSAQMWHTYFGGTDGHKAGVYERFGVSLLMVLALEMWAIDAGFVLG</sequence>
<feature type="region of interest" description="Disordered" evidence="1">
    <location>
        <begin position="187"/>
        <end position="246"/>
    </location>
</feature>
<feature type="compositionally biased region" description="Basic residues" evidence="1">
    <location>
        <begin position="337"/>
        <end position="350"/>
    </location>
</feature>
<protein>
    <submittedName>
        <fullName evidence="3">Uncharacterized protein</fullName>
    </submittedName>
</protein>
<evidence type="ECO:0000256" key="2">
    <source>
        <dbReference type="SAM" id="Phobius"/>
    </source>
</evidence>
<name>A0AAN6KXC6_9PEZI</name>
<evidence type="ECO:0000313" key="3">
    <source>
        <dbReference type="EMBL" id="KAK1004272.1"/>
    </source>
</evidence>
<keyword evidence="2" id="KW-1133">Transmembrane helix</keyword>
<organism evidence="3 4">
    <name type="scientific">Friedmanniomyces endolithicus</name>
    <dbReference type="NCBI Taxonomy" id="329885"/>
    <lineage>
        <taxon>Eukaryota</taxon>
        <taxon>Fungi</taxon>
        <taxon>Dikarya</taxon>
        <taxon>Ascomycota</taxon>
        <taxon>Pezizomycotina</taxon>
        <taxon>Dothideomycetes</taxon>
        <taxon>Dothideomycetidae</taxon>
        <taxon>Mycosphaerellales</taxon>
        <taxon>Teratosphaeriaceae</taxon>
        <taxon>Friedmanniomyces</taxon>
    </lineage>
</organism>
<evidence type="ECO:0000313" key="4">
    <source>
        <dbReference type="Proteomes" id="UP001175353"/>
    </source>
</evidence>
<dbReference type="EMBL" id="JAUJLE010000025">
    <property type="protein sequence ID" value="KAK1004272.1"/>
    <property type="molecule type" value="Genomic_DNA"/>
</dbReference>
<feature type="compositionally biased region" description="Polar residues" evidence="1">
    <location>
        <begin position="85"/>
        <end position="96"/>
    </location>
</feature>
<dbReference type="AlphaFoldDB" id="A0AAN6KXC6"/>
<feature type="transmembrane region" description="Helical" evidence="2">
    <location>
        <begin position="374"/>
        <end position="393"/>
    </location>
</feature>